<dbReference type="GO" id="GO:0005576">
    <property type="term" value="C:extracellular region"/>
    <property type="evidence" value="ECO:0007669"/>
    <property type="project" value="UniProtKB-SubCell"/>
</dbReference>
<dbReference type="Gene3D" id="2.60.120.260">
    <property type="entry name" value="Galactose-binding domain-like"/>
    <property type="match status" value="1"/>
</dbReference>
<dbReference type="InterPro" id="IPR045053">
    <property type="entry name" value="MAN-like"/>
</dbReference>
<proteinExistence type="predicted"/>
<dbReference type="AlphaFoldDB" id="A0A1V6CCL3"/>
<evidence type="ECO:0000313" key="2">
    <source>
        <dbReference type="EMBL" id="OQB74615.1"/>
    </source>
</evidence>
<dbReference type="EMBL" id="MWDQ01000035">
    <property type="protein sequence ID" value="OQB74615.1"/>
    <property type="molecule type" value="Genomic_DNA"/>
</dbReference>
<dbReference type="PANTHER" id="PTHR31451:SF39">
    <property type="entry name" value="MANNAN ENDO-1,4-BETA-MANNOSIDASE 1"/>
    <property type="match status" value="1"/>
</dbReference>
<dbReference type="InterPro" id="IPR017853">
    <property type="entry name" value="GH"/>
</dbReference>
<gene>
    <name evidence="2" type="ORF">BWX89_00456</name>
</gene>
<dbReference type="Gene3D" id="2.60.40.10">
    <property type="entry name" value="Immunoglobulins"/>
    <property type="match status" value="1"/>
</dbReference>
<sequence length="753" mass="87486">MVLIFNISLGYCLSQRILFNFDQDIGGWAVIEGSSATASIEISRDNTTQDTCLKFSANFPGETGIRVLINENWSGYQSLIFDMVVDETPLYPVKYFVYIKDKEWLWYQTNQYTVKYGVNKISVNISGSSLDLIPKGHKKPWNQYSAEEIKEFGIKFTCEGKSSQTIYIDNIRLSPVLFSSVRFNATEIPLYEKFEVSFKTPVYFENPFDPDCIAIDGYFISPSGKEIIIPGFFYQDFYFAGPGVKGEDNLQPQGYPEWRIRFSPAEKGTYKFRIVASINKGNETISTQQMTFKVTPSSKHGFVQVSKKDNRYFEFDDGTFFYPIGHNIRSLNDNRYSQIWKRPLAAQSGTVNFDTWLADMEANKENFFETWMSAWWLAIEWKKGYGFYEGLLRYNLRNAWKLDWILERAEKRNIFIQLLIVNHGSVSTYCDQEWQDNPYNIKNGGFLNSPEEFFTDERAKTLFKKRLRYIVARWGYSPNIFSWELVNEMNLIGASGEFYKKNILAKWYAEIGDYLAKIDPWNHMITGHYTILYDSDVFKLPQVDYVLTNAYYGVNNDNIVDALKRISIFNARFNKPHFVSEYGGNWNAGPESLLDADIHNGIWAGSHLPFAASPLYWWHNNIEEKNLYFLYKALANYMALENRLEVKVEPKNITISGEASDKIKYLCMSAETRTLIWIYGQDRLNRLPQDSDPYLTKNCVCTVEGLIPGDYVIEFWDTYTGIIKETRKIKNEGTLNFQLPDTNKDFAIKLYKT</sequence>
<reference evidence="2" key="1">
    <citation type="submission" date="2017-02" db="EMBL/GenBank/DDBJ databases">
        <title>Delving into the versatile metabolic prowess of the omnipresent phylum Bacteroidetes.</title>
        <authorList>
            <person name="Nobu M.K."/>
            <person name="Mei R."/>
            <person name="Narihiro T."/>
            <person name="Kuroda K."/>
            <person name="Liu W.-T."/>
        </authorList>
    </citation>
    <scope>NUCLEOTIDE SEQUENCE</scope>
    <source>
        <strain evidence="2">ADurb.Bin131</strain>
    </source>
</reference>
<evidence type="ECO:0000259" key="1">
    <source>
        <dbReference type="Pfam" id="PF16586"/>
    </source>
</evidence>
<organism evidence="2">
    <name type="scientific">candidate division TA06 bacterium ADurb.Bin131</name>
    <dbReference type="NCBI Taxonomy" id="1852827"/>
    <lineage>
        <taxon>Bacteria</taxon>
        <taxon>Bacteria division TA06</taxon>
    </lineage>
</organism>
<dbReference type="Gene3D" id="3.20.20.80">
    <property type="entry name" value="Glycosidases"/>
    <property type="match status" value="1"/>
</dbReference>
<feature type="domain" description="DUF5060" evidence="1">
    <location>
        <begin position="189"/>
        <end position="275"/>
    </location>
</feature>
<dbReference type="InterPro" id="IPR013783">
    <property type="entry name" value="Ig-like_fold"/>
</dbReference>
<dbReference type="Proteomes" id="UP000485562">
    <property type="component" value="Unassembled WGS sequence"/>
</dbReference>
<dbReference type="SUPFAM" id="SSF51445">
    <property type="entry name" value="(Trans)glycosidases"/>
    <property type="match status" value="1"/>
</dbReference>
<dbReference type="PANTHER" id="PTHR31451">
    <property type="match status" value="1"/>
</dbReference>
<dbReference type="GO" id="GO:0016985">
    <property type="term" value="F:mannan endo-1,4-beta-mannosidase activity"/>
    <property type="evidence" value="ECO:0007669"/>
    <property type="project" value="TreeGrafter"/>
</dbReference>
<comment type="caution">
    <text evidence="2">The sequence shown here is derived from an EMBL/GenBank/DDBJ whole genome shotgun (WGS) entry which is preliminary data.</text>
</comment>
<name>A0A1V6CCL3_UNCT6</name>
<accession>A0A1V6CCL3</accession>
<dbReference type="InterPro" id="IPR032260">
    <property type="entry name" value="DUF5060"/>
</dbReference>
<protein>
    <recommendedName>
        <fullName evidence="1">DUF5060 domain-containing protein</fullName>
    </recommendedName>
</protein>
<dbReference type="Pfam" id="PF16586">
    <property type="entry name" value="DUF5060"/>
    <property type="match status" value="1"/>
</dbReference>